<proteinExistence type="predicted"/>
<gene>
    <name evidence="1" type="ORF">A2828_04170</name>
</gene>
<organism evidence="1 2">
    <name type="scientific">Candidatus Terrybacteria bacterium RIFCSPHIGHO2_01_FULL_43_35</name>
    <dbReference type="NCBI Taxonomy" id="1802361"/>
    <lineage>
        <taxon>Bacteria</taxon>
        <taxon>Candidatus Terryibacteriota</taxon>
    </lineage>
</organism>
<evidence type="ECO:0000313" key="2">
    <source>
        <dbReference type="Proteomes" id="UP000178869"/>
    </source>
</evidence>
<accession>A0A1G2PHA9</accession>
<sequence>MTQLTDSEGRVLKVVKTTIDTSSGEETIQVLDINAEESKAIDPLVEELLKAGFKRYNPMDHIGETVTPLPKRRMPWQTEESFSADANGNRSTSGKVQTPAHEFYINLRKPGGSINRDALDNVFVYFYNRKCTYKEVVHILKSGHNLVSDAEITQNLRSTKGREGFRMYQNSKKSS</sequence>
<comment type="caution">
    <text evidence="1">The sequence shown here is derived from an EMBL/GenBank/DDBJ whole genome shotgun (WGS) entry which is preliminary data.</text>
</comment>
<dbReference type="AlphaFoldDB" id="A0A1G2PHA9"/>
<protein>
    <submittedName>
        <fullName evidence="1">Uncharacterized protein</fullName>
    </submittedName>
</protein>
<evidence type="ECO:0000313" key="1">
    <source>
        <dbReference type="EMBL" id="OHA47129.1"/>
    </source>
</evidence>
<name>A0A1G2PHA9_9BACT</name>
<dbReference type="Proteomes" id="UP000178869">
    <property type="component" value="Unassembled WGS sequence"/>
</dbReference>
<reference evidence="1 2" key="1">
    <citation type="journal article" date="2016" name="Nat. Commun.">
        <title>Thousands of microbial genomes shed light on interconnected biogeochemical processes in an aquifer system.</title>
        <authorList>
            <person name="Anantharaman K."/>
            <person name="Brown C.T."/>
            <person name="Hug L.A."/>
            <person name="Sharon I."/>
            <person name="Castelle C.J."/>
            <person name="Probst A.J."/>
            <person name="Thomas B.C."/>
            <person name="Singh A."/>
            <person name="Wilkins M.J."/>
            <person name="Karaoz U."/>
            <person name="Brodie E.L."/>
            <person name="Williams K.H."/>
            <person name="Hubbard S.S."/>
            <person name="Banfield J.F."/>
        </authorList>
    </citation>
    <scope>NUCLEOTIDE SEQUENCE [LARGE SCALE GENOMIC DNA]</scope>
</reference>
<dbReference type="EMBL" id="MHSR01000008">
    <property type="protein sequence ID" value="OHA47129.1"/>
    <property type="molecule type" value="Genomic_DNA"/>
</dbReference>